<evidence type="ECO:0000256" key="6">
    <source>
        <dbReference type="SAM" id="MobiDB-lite"/>
    </source>
</evidence>
<feature type="domain" description="HTH tetR-type" evidence="7">
    <location>
        <begin position="33"/>
        <end position="93"/>
    </location>
</feature>
<keyword evidence="2" id="KW-0805">Transcription regulation</keyword>
<feature type="DNA-binding region" description="H-T-H motif" evidence="5">
    <location>
        <begin position="56"/>
        <end position="75"/>
    </location>
</feature>
<dbReference type="Pfam" id="PF17932">
    <property type="entry name" value="TetR_C_24"/>
    <property type="match status" value="1"/>
</dbReference>
<dbReference type="Proteomes" id="UP000315983">
    <property type="component" value="Unassembled WGS sequence"/>
</dbReference>
<dbReference type="AlphaFoldDB" id="A0A542XRA3"/>
<dbReference type="SUPFAM" id="SSF46689">
    <property type="entry name" value="Homeodomain-like"/>
    <property type="match status" value="1"/>
</dbReference>
<evidence type="ECO:0000256" key="3">
    <source>
        <dbReference type="ARBA" id="ARBA00023125"/>
    </source>
</evidence>
<keyword evidence="3 5" id="KW-0238">DNA-binding</keyword>
<dbReference type="InterPro" id="IPR001647">
    <property type="entry name" value="HTH_TetR"/>
</dbReference>
<evidence type="ECO:0000256" key="2">
    <source>
        <dbReference type="ARBA" id="ARBA00023015"/>
    </source>
</evidence>
<dbReference type="Gene3D" id="1.10.10.60">
    <property type="entry name" value="Homeodomain-like"/>
    <property type="match status" value="1"/>
</dbReference>
<dbReference type="PRINTS" id="PR00455">
    <property type="entry name" value="HTHTETR"/>
</dbReference>
<evidence type="ECO:0000256" key="5">
    <source>
        <dbReference type="PROSITE-ProRule" id="PRU00335"/>
    </source>
</evidence>
<dbReference type="EMBL" id="VFOL01000001">
    <property type="protein sequence ID" value="TQL38361.1"/>
    <property type="molecule type" value="Genomic_DNA"/>
</dbReference>
<evidence type="ECO:0000313" key="8">
    <source>
        <dbReference type="EMBL" id="TQL38361.1"/>
    </source>
</evidence>
<proteinExistence type="predicted"/>
<keyword evidence="1" id="KW-0678">Repressor</keyword>
<evidence type="ECO:0000313" key="9">
    <source>
        <dbReference type="Proteomes" id="UP000315983"/>
    </source>
</evidence>
<dbReference type="PANTHER" id="PTHR30055:SF175">
    <property type="entry name" value="HTH-TYPE TRANSCRIPTIONAL REPRESSOR KSTR2"/>
    <property type="match status" value="1"/>
</dbReference>
<dbReference type="PROSITE" id="PS50977">
    <property type="entry name" value="HTH_TETR_2"/>
    <property type="match status" value="1"/>
</dbReference>
<dbReference type="InterPro" id="IPR009057">
    <property type="entry name" value="Homeodomain-like_sf"/>
</dbReference>
<dbReference type="InterPro" id="IPR036271">
    <property type="entry name" value="Tet_transcr_reg_TetR-rel_C_sf"/>
</dbReference>
<comment type="caution">
    <text evidence="8">The sequence shown here is derived from an EMBL/GenBank/DDBJ whole genome shotgun (WGS) entry which is preliminary data.</text>
</comment>
<accession>A0A542XRA3</accession>
<dbReference type="Pfam" id="PF00440">
    <property type="entry name" value="TetR_N"/>
    <property type="match status" value="1"/>
</dbReference>
<feature type="region of interest" description="Disordered" evidence="6">
    <location>
        <begin position="1"/>
        <end position="32"/>
    </location>
</feature>
<gene>
    <name evidence="8" type="ORF">FB564_3559</name>
</gene>
<dbReference type="Gene3D" id="1.10.357.10">
    <property type="entry name" value="Tetracycline Repressor, domain 2"/>
    <property type="match status" value="1"/>
</dbReference>
<dbReference type="PANTHER" id="PTHR30055">
    <property type="entry name" value="HTH-TYPE TRANSCRIPTIONAL REGULATOR RUTR"/>
    <property type="match status" value="1"/>
</dbReference>
<feature type="compositionally biased region" description="Polar residues" evidence="6">
    <location>
        <begin position="19"/>
        <end position="31"/>
    </location>
</feature>
<dbReference type="SUPFAM" id="SSF48498">
    <property type="entry name" value="Tetracyclin repressor-like, C-terminal domain"/>
    <property type="match status" value="1"/>
</dbReference>
<dbReference type="GO" id="GO:0000976">
    <property type="term" value="F:transcription cis-regulatory region binding"/>
    <property type="evidence" value="ECO:0007669"/>
    <property type="project" value="TreeGrafter"/>
</dbReference>
<evidence type="ECO:0000256" key="4">
    <source>
        <dbReference type="ARBA" id="ARBA00023163"/>
    </source>
</evidence>
<reference evidence="8 9" key="1">
    <citation type="submission" date="2019-06" db="EMBL/GenBank/DDBJ databases">
        <title>Sequencing the genomes of 1000 actinobacteria strains.</title>
        <authorList>
            <person name="Klenk H.-P."/>
        </authorList>
    </citation>
    <scope>NUCLEOTIDE SEQUENCE [LARGE SCALE GENOMIC DNA]</scope>
    <source>
        <strain evidence="8 9">DSM 44819</strain>
    </source>
</reference>
<name>A0A542XRA3_SALAC</name>
<protein>
    <submittedName>
        <fullName evidence="8">TetR family transcriptional regulator</fullName>
    </submittedName>
</protein>
<dbReference type="InterPro" id="IPR050109">
    <property type="entry name" value="HTH-type_TetR-like_transc_reg"/>
</dbReference>
<sequence length="244" mass="27255">MRADRASGWGAASDDRHNSTVTTKKASNASLPSERRARLVRLAGELFAEKGFRATTVREIADAAGILSGSLYHHFDSKESIGDEILSGFLDEVLTGYREAAAGTDDPRTTIEQFVRSSAATLARHRAALTMLQNDWSHFRAMPRFDYLRTATREIEHLWVDQLERGKQSGLFRPDLDARLTYRLLRDVLWIPTRWGQSSSNGWDTDQIADAVLRLIFDGIVARDSRPAGTSPADRQGRARPARS</sequence>
<keyword evidence="4" id="KW-0804">Transcription</keyword>
<dbReference type="GO" id="GO:0003700">
    <property type="term" value="F:DNA-binding transcription factor activity"/>
    <property type="evidence" value="ECO:0007669"/>
    <property type="project" value="TreeGrafter"/>
</dbReference>
<evidence type="ECO:0000256" key="1">
    <source>
        <dbReference type="ARBA" id="ARBA00022491"/>
    </source>
</evidence>
<evidence type="ECO:0000259" key="7">
    <source>
        <dbReference type="PROSITE" id="PS50977"/>
    </source>
</evidence>
<dbReference type="InterPro" id="IPR041490">
    <property type="entry name" value="KstR2_TetR_C"/>
</dbReference>
<organism evidence="8 9">
    <name type="scientific">Salinispora arenicola</name>
    <dbReference type="NCBI Taxonomy" id="168697"/>
    <lineage>
        <taxon>Bacteria</taxon>
        <taxon>Bacillati</taxon>
        <taxon>Actinomycetota</taxon>
        <taxon>Actinomycetes</taxon>
        <taxon>Micromonosporales</taxon>
        <taxon>Micromonosporaceae</taxon>
        <taxon>Salinispora</taxon>
    </lineage>
</organism>